<proteinExistence type="predicted"/>
<reference evidence="1 2" key="1">
    <citation type="submission" date="2018-08" db="EMBL/GenBank/DDBJ databases">
        <title>A genome reference for cultivated species of the human gut microbiota.</title>
        <authorList>
            <person name="Zou Y."/>
            <person name="Xue W."/>
            <person name="Luo G."/>
        </authorList>
    </citation>
    <scope>NUCLEOTIDE SEQUENCE [LARGE SCALE GENOMIC DNA]</scope>
    <source>
        <strain evidence="1 2">AF18-14</strain>
    </source>
</reference>
<accession>A0A412QHE6</accession>
<comment type="caution">
    <text evidence="1">The sequence shown here is derived from an EMBL/GenBank/DDBJ whole genome shotgun (WGS) entry which is preliminary data.</text>
</comment>
<gene>
    <name evidence="1" type="ORF">DWX04_15245</name>
</gene>
<dbReference type="Proteomes" id="UP000283833">
    <property type="component" value="Unassembled WGS sequence"/>
</dbReference>
<evidence type="ECO:0000313" key="2">
    <source>
        <dbReference type="Proteomes" id="UP000283833"/>
    </source>
</evidence>
<protein>
    <submittedName>
        <fullName evidence="1">Uncharacterized protein</fullName>
    </submittedName>
</protein>
<name>A0A412QHE6_PHOVU</name>
<organism evidence="1 2">
    <name type="scientific">Phocaeicola vulgatus</name>
    <name type="common">Bacteroides vulgatus</name>
    <dbReference type="NCBI Taxonomy" id="821"/>
    <lineage>
        <taxon>Bacteria</taxon>
        <taxon>Pseudomonadati</taxon>
        <taxon>Bacteroidota</taxon>
        <taxon>Bacteroidia</taxon>
        <taxon>Bacteroidales</taxon>
        <taxon>Bacteroidaceae</taxon>
        <taxon>Phocaeicola</taxon>
    </lineage>
</organism>
<dbReference type="RefSeq" id="WP_117853446.1">
    <property type="nucleotide sequence ID" value="NZ_JAKKWV010000026.1"/>
</dbReference>
<dbReference type="AlphaFoldDB" id="A0A412QHE6"/>
<sequence>MKHKELVIKRSFETISTDNVFNDYSLPLFIQKIQEEERKNLLEIIGKGMVVNDILNLNFSQEFSVVFPQGYKEFYRQGDLYFDKSKIGGYTPNFRFKGATGIQGQITIKDSLDIKNICNSLANLGISMALYSMSEILYSIDSKINQIYIGQKDDRIGVMIAALHSYILLANTYKTNEERIAEARNTYKKINEGIAKLLLQADNIVKEIQKAPRNHKENFCRNTLFAKSGNIKNFQRKYEELLQIMNIITAFIFFNDILLLHAEGNVNIIIENHEKPLNRFWSRICTDDFLQQIQYIVPTNEPNNLLILKERNTDFIDKLKDVSLQPFRIECTFNELLPQKESIYETK</sequence>
<dbReference type="EMBL" id="QRXI01000021">
    <property type="protein sequence ID" value="RGT90359.1"/>
    <property type="molecule type" value="Genomic_DNA"/>
</dbReference>
<evidence type="ECO:0000313" key="1">
    <source>
        <dbReference type="EMBL" id="RGT90359.1"/>
    </source>
</evidence>